<sequence length="507" mass="55673">MSQFLNINEIALAHVPIVSWKGKTFTQITSSIKKNSGIVTGSTVTNSVYKKGKFVGILTSHPNFFLPNPLKIYRREIANTIDMSNCYQRSSIKIDEFNRPGGSIVNTSVSEINGLVNTLDFTLKNNVCEDPGTCSVFLSPADNARRRCRSSGMIKKKYNPANNFSSYYTDSKQYLVSRNKTFLQNQYNYIRVGNPLLKPSTGLAAANIYSPNGLPVCPKFNIATDCSFSYQWVDAVYYTVDIPAGYYDANDFNGKFQFAMSQNYHFVVNQAGSKVFLLGIVYDDINDIIEFQCSCYDNVNFPSNVFSADIHASQTWTQRGYGTGISPPTQGIGTSVTPGVQFSNSQLLTALGLTTTNYPINIPPNPISVGVDQAGSNTQIYTSGQVYTSNVSPGLKSVYKKIYYKPNNSQFGQQGAVSSSSLISRIKYHAINTAAHNTSGNIFGSDATKAFGGNISNALSYGVSENPYTMKDKIGYPNITYPSFLKGSTVQRNCMETHINSGVKFPN</sequence>
<dbReference type="AlphaFoldDB" id="A0A6C0LCQ0"/>
<accession>A0A6C0LCQ0</accession>
<reference evidence="1" key="1">
    <citation type="journal article" date="2020" name="Nature">
        <title>Giant virus diversity and host interactions through global metagenomics.</title>
        <authorList>
            <person name="Schulz F."/>
            <person name="Roux S."/>
            <person name="Paez-Espino D."/>
            <person name="Jungbluth S."/>
            <person name="Walsh D.A."/>
            <person name="Denef V.J."/>
            <person name="McMahon K.D."/>
            <person name="Konstantinidis K.T."/>
            <person name="Eloe-Fadrosh E.A."/>
            <person name="Kyrpides N.C."/>
            <person name="Woyke T."/>
        </authorList>
    </citation>
    <scope>NUCLEOTIDE SEQUENCE</scope>
    <source>
        <strain evidence="1">GVMAG-M-3300027759-42</strain>
    </source>
</reference>
<organism evidence="1">
    <name type="scientific">viral metagenome</name>
    <dbReference type="NCBI Taxonomy" id="1070528"/>
    <lineage>
        <taxon>unclassified sequences</taxon>
        <taxon>metagenomes</taxon>
        <taxon>organismal metagenomes</taxon>
    </lineage>
</organism>
<name>A0A6C0LCQ0_9ZZZZ</name>
<dbReference type="EMBL" id="MN740449">
    <property type="protein sequence ID" value="QHU27032.1"/>
    <property type="molecule type" value="Genomic_DNA"/>
</dbReference>
<evidence type="ECO:0000313" key="1">
    <source>
        <dbReference type="EMBL" id="QHU27032.1"/>
    </source>
</evidence>
<proteinExistence type="predicted"/>
<protein>
    <submittedName>
        <fullName evidence="1">Uncharacterized protein</fullName>
    </submittedName>
</protein>